<gene>
    <name evidence="3" type="ORF">FHR82_002026</name>
</gene>
<dbReference type="SUPFAM" id="SSF55874">
    <property type="entry name" value="ATPase domain of HSP90 chaperone/DNA topoisomerase II/histidine kinase"/>
    <property type="match status" value="1"/>
</dbReference>
<keyword evidence="1" id="KW-0723">Serine/threonine-protein kinase</keyword>
<name>A0A7W7Q330_9PSEU</name>
<protein>
    <recommendedName>
        <fullName evidence="2">Histidine kinase/HSP90-like ATPase domain-containing protein</fullName>
    </recommendedName>
</protein>
<dbReference type="Pfam" id="PF13581">
    <property type="entry name" value="HATPase_c_2"/>
    <property type="match status" value="1"/>
</dbReference>
<feature type="domain" description="Histidine kinase/HSP90-like ATPase" evidence="2">
    <location>
        <begin position="28"/>
        <end position="127"/>
    </location>
</feature>
<dbReference type="Gene3D" id="3.30.565.10">
    <property type="entry name" value="Histidine kinase-like ATPase, C-terminal domain"/>
    <property type="match status" value="1"/>
</dbReference>
<keyword evidence="1" id="KW-0418">Kinase</keyword>
<dbReference type="GO" id="GO:0004674">
    <property type="term" value="F:protein serine/threonine kinase activity"/>
    <property type="evidence" value="ECO:0007669"/>
    <property type="project" value="UniProtKB-KW"/>
</dbReference>
<dbReference type="InterPro" id="IPR050267">
    <property type="entry name" value="Anti-sigma-factor_SerPK"/>
</dbReference>
<accession>A0A7W7Q330</accession>
<keyword evidence="4" id="KW-1185">Reference proteome</keyword>
<dbReference type="PANTHER" id="PTHR35526">
    <property type="entry name" value="ANTI-SIGMA-F FACTOR RSBW-RELATED"/>
    <property type="match status" value="1"/>
</dbReference>
<dbReference type="CDD" id="cd16936">
    <property type="entry name" value="HATPase_RsbW-like"/>
    <property type="match status" value="1"/>
</dbReference>
<comment type="caution">
    <text evidence="3">The sequence shown here is derived from an EMBL/GenBank/DDBJ whole genome shotgun (WGS) entry which is preliminary data.</text>
</comment>
<dbReference type="RefSeq" id="WP_184809988.1">
    <property type="nucleotide sequence ID" value="NZ_JACHJQ010000002.1"/>
</dbReference>
<dbReference type="InterPro" id="IPR003594">
    <property type="entry name" value="HATPase_dom"/>
</dbReference>
<sequence length="155" mass="16887">MSMQPRDVGDSDPHQPGLTCDLAATPIRRIRQLVRELLDDHLGVLRDDAVLVADELVSNAIQHGQGPRSCRLTLIDNGRGLLAEVTDAGPGTPHMRTPDNNGGRGLVLVNRLANSWGVRWCQGRKTVWAELVSDATKHNGRAPHLAIAPEWTGQE</sequence>
<organism evidence="3 4">
    <name type="scientific">Actinophytocola algeriensis</name>
    <dbReference type="NCBI Taxonomy" id="1768010"/>
    <lineage>
        <taxon>Bacteria</taxon>
        <taxon>Bacillati</taxon>
        <taxon>Actinomycetota</taxon>
        <taxon>Actinomycetes</taxon>
        <taxon>Pseudonocardiales</taxon>
        <taxon>Pseudonocardiaceae</taxon>
    </lineage>
</organism>
<proteinExistence type="predicted"/>
<evidence type="ECO:0000259" key="2">
    <source>
        <dbReference type="Pfam" id="PF13581"/>
    </source>
</evidence>
<evidence type="ECO:0000256" key="1">
    <source>
        <dbReference type="ARBA" id="ARBA00022527"/>
    </source>
</evidence>
<dbReference type="PANTHER" id="PTHR35526:SF3">
    <property type="entry name" value="ANTI-SIGMA-F FACTOR RSBW"/>
    <property type="match status" value="1"/>
</dbReference>
<dbReference type="Proteomes" id="UP000520767">
    <property type="component" value="Unassembled WGS sequence"/>
</dbReference>
<reference evidence="3 4" key="1">
    <citation type="submission" date="2020-08" db="EMBL/GenBank/DDBJ databases">
        <title>Genomic Encyclopedia of Type Strains, Phase III (KMG-III): the genomes of soil and plant-associated and newly described type strains.</title>
        <authorList>
            <person name="Whitman W."/>
        </authorList>
    </citation>
    <scope>NUCLEOTIDE SEQUENCE [LARGE SCALE GENOMIC DNA]</scope>
    <source>
        <strain evidence="3 4">CECT 8960</strain>
    </source>
</reference>
<dbReference type="AlphaFoldDB" id="A0A7W7Q330"/>
<dbReference type="InterPro" id="IPR036890">
    <property type="entry name" value="HATPase_C_sf"/>
</dbReference>
<evidence type="ECO:0000313" key="3">
    <source>
        <dbReference type="EMBL" id="MBB4905809.1"/>
    </source>
</evidence>
<evidence type="ECO:0000313" key="4">
    <source>
        <dbReference type="Proteomes" id="UP000520767"/>
    </source>
</evidence>
<dbReference type="EMBL" id="JACHJQ010000002">
    <property type="protein sequence ID" value="MBB4905809.1"/>
    <property type="molecule type" value="Genomic_DNA"/>
</dbReference>
<keyword evidence="1" id="KW-0808">Transferase</keyword>